<keyword evidence="1" id="KW-0808">Transferase</keyword>
<dbReference type="GO" id="GO:0016746">
    <property type="term" value="F:acyltransferase activity"/>
    <property type="evidence" value="ECO:0007669"/>
    <property type="project" value="UniProtKB-KW"/>
</dbReference>
<accession>A0ABD5DXM7</accession>
<dbReference type="RefSeq" id="WP_007827681.1">
    <property type="nucleotide sequence ID" value="NZ_JAVRER010000001.1"/>
</dbReference>
<evidence type="ECO:0000313" key="5">
    <source>
        <dbReference type="Proteomes" id="UP001183607"/>
    </source>
</evidence>
<dbReference type="PANTHER" id="PTHR43877:SF2">
    <property type="entry name" value="AMINOALKYLPHOSPHONATE N-ACETYLTRANSFERASE-RELATED"/>
    <property type="match status" value="1"/>
</dbReference>
<dbReference type="PANTHER" id="PTHR43877">
    <property type="entry name" value="AMINOALKYLPHOSPHONATE N-ACETYLTRANSFERASE-RELATED-RELATED"/>
    <property type="match status" value="1"/>
</dbReference>
<evidence type="ECO:0000256" key="2">
    <source>
        <dbReference type="ARBA" id="ARBA00023315"/>
    </source>
</evidence>
<dbReference type="AlphaFoldDB" id="A0ABD5DXM7"/>
<gene>
    <name evidence="4" type="ORF">RM574_00555</name>
</gene>
<feature type="domain" description="N-acetyltransferase" evidence="3">
    <location>
        <begin position="19"/>
        <end position="167"/>
    </location>
</feature>
<keyword evidence="2" id="KW-0012">Acyltransferase</keyword>
<name>A0ABD5DXM7_9ACTN</name>
<organism evidence="4 5">
    <name type="scientific">Streptomyces evansiae</name>
    <dbReference type="NCBI Taxonomy" id="3075535"/>
    <lineage>
        <taxon>Bacteria</taxon>
        <taxon>Bacillati</taxon>
        <taxon>Actinomycetota</taxon>
        <taxon>Actinomycetes</taxon>
        <taxon>Kitasatosporales</taxon>
        <taxon>Streptomycetaceae</taxon>
        <taxon>Streptomyces</taxon>
    </lineage>
</organism>
<dbReference type="Gene3D" id="3.40.630.30">
    <property type="match status" value="1"/>
</dbReference>
<evidence type="ECO:0000259" key="3">
    <source>
        <dbReference type="PROSITE" id="PS51186"/>
    </source>
</evidence>
<dbReference type="PROSITE" id="PS51186">
    <property type="entry name" value="GNAT"/>
    <property type="match status" value="1"/>
</dbReference>
<evidence type="ECO:0000256" key="1">
    <source>
        <dbReference type="ARBA" id="ARBA00022679"/>
    </source>
</evidence>
<dbReference type="EMBL" id="JAVRER010000001">
    <property type="protein sequence ID" value="MDT0413971.1"/>
    <property type="molecule type" value="Genomic_DNA"/>
</dbReference>
<dbReference type="InterPro" id="IPR000182">
    <property type="entry name" value="GNAT_dom"/>
</dbReference>
<dbReference type="InterPro" id="IPR016181">
    <property type="entry name" value="Acyl_CoA_acyltransferase"/>
</dbReference>
<dbReference type="Pfam" id="PF00583">
    <property type="entry name" value="Acetyltransf_1"/>
    <property type="match status" value="1"/>
</dbReference>
<dbReference type="CDD" id="cd04301">
    <property type="entry name" value="NAT_SF"/>
    <property type="match status" value="1"/>
</dbReference>
<sequence length="182" mass="20070">MDARWAIAPEPHDSPTASDLWRAYYTEVSDRWYRLREGRDTDRDELARALAASDHSPLAPPHGLLLVGRYGGEAAGCVGLRASRLGPDALELTRMYVRPAFRGLGGGGLLLRAAEVAARERGARRLDLDTRHDLVEARGLYARHGWRETGPLWEDVYAERWFRKELGAAEGPGAEEVPGAAA</sequence>
<dbReference type="SUPFAM" id="SSF55729">
    <property type="entry name" value="Acyl-CoA N-acyltransferases (Nat)"/>
    <property type="match status" value="1"/>
</dbReference>
<comment type="caution">
    <text evidence="4">The sequence shown here is derived from an EMBL/GenBank/DDBJ whole genome shotgun (WGS) entry which is preliminary data.</text>
</comment>
<proteinExistence type="predicted"/>
<protein>
    <submittedName>
        <fullName evidence="4">GNAT family N-acetyltransferase</fullName>
    </submittedName>
</protein>
<reference evidence="5" key="1">
    <citation type="submission" date="2023-07" db="EMBL/GenBank/DDBJ databases">
        <title>30 novel species of actinomycetes from the DSMZ collection.</title>
        <authorList>
            <person name="Nouioui I."/>
        </authorList>
    </citation>
    <scope>NUCLEOTIDE SEQUENCE [LARGE SCALE GENOMIC DNA]</scope>
    <source>
        <strain evidence="5">DSM 41982</strain>
    </source>
</reference>
<evidence type="ECO:0000313" key="4">
    <source>
        <dbReference type="EMBL" id="MDT0413971.1"/>
    </source>
</evidence>
<dbReference type="InterPro" id="IPR050832">
    <property type="entry name" value="Bact_Acetyltransf"/>
</dbReference>
<dbReference type="Proteomes" id="UP001183607">
    <property type="component" value="Unassembled WGS sequence"/>
</dbReference>